<evidence type="ECO:0000256" key="2">
    <source>
        <dbReference type="ARBA" id="ARBA00023125"/>
    </source>
</evidence>
<sequence length="283" mass="33722">MLTVVGYYDWQSNEKSVSEEEFFVHCCGRYKLVRTERFQTERPQGAANYQLIYIADGSARFMMDGKLYTLEKGNCILYRPGEAQYYYYHLEEHPDIYWVHFSCHEGCALLEQLNFQEGNIYNVGIHNSYIHLFDNIIQELQLKQPFCEEQLKLMIQQLLLKMGRNRMIQNNLFENYNKEVEEAIRLFHLAPEKDYTIKEFTRERGLNYYRFIDTFTKYVGMSPRQYIINIRMTTAKELLTNSLFQISEVAQLTGYDNPLYFSRLFKKTWGVSPTEYRNISGKA</sequence>
<dbReference type="InterPro" id="IPR018060">
    <property type="entry name" value="HTH_AraC"/>
</dbReference>
<dbReference type="Gene3D" id="1.10.10.60">
    <property type="entry name" value="Homeodomain-like"/>
    <property type="match status" value="2"/>
</dbReference>
<keyword evidence="2" id="KW-0238">DNA-binding</keyword>
<dbReference type="EMBL" id="AP023367">
    <property type="protein sequence ID" value="BCJ94339.1"/>
    <property type="molecule type" value="Genomic_DNA"/>
</dbReference>
<keyword evidence="3" id="KW-0804">Transcription</keyword>
<evidence type="ECO:0000313" key="4">
    <source>
        <dbReference type="EMBL" id="BCJ94339.1"/>
    </source>
</evidence>
<dbReference type="PANTHER" id="PTHR43280:SF30">
    <property type="entry name" value="MMSAB OPERON REGULATORY PROTEIN"/>
    <property type="match status" value="1"/>
</dbReference>
<dbReference type="InterPro" id="IPR020449">
    <property type="entry name" value="Tscrpt_reg_AraC-type_HTH"/>
</dbReference>
<dbReference type="Pfam" id="PF02311">
    <property type="entry name" value="AraC_binding"/>
    <property type="match status" value="1"/>
</dbReference>
<dbReference type="PANTHER" id="PTHR43280">
    <property type="entry name" value="ARAC-FAMILY TRANSCRIPTIONAL REGULATOR"/>
    <property type="match status" value="1"/>
</dbReference>
<dbReference type="InterPro" id="IPR037923">
    <property type="entry name" value="HTH-like"/>
</dbReference>
<dbReference type="InterPro" id="IPR003313">
    <property type="entry name" value="AraC-bd"/>
</dbReference>
<dbReference type="RefSeq" id="WP_184091070.1">
    <property type="nucleotide sequence ID" value="NZ_AP023367.1"/>
</dbReference>
<dbReference type="SUPFAM" id="SSF51215">
    <property type="entry name" value="Regulatory protein AraC"/>
    <property type="match status" value="1"/>
</dbReference>
<keyword evidence="5" id="KW-1185">Reference proteome</keyword>
<proteinExistence type="predicted"/>
<dbReference type="GO" id="GO:0003700">
    <property type="term" value="F:DNA-binding transcription factor activity"/>
    <property type="evidence" value="ECO:0007669"/>
    <property type="project" value="InterPro"/>
</dbReference>
<dbReference type="Proteomes" id="UP000515561">
    <property type="component" value="Chromosome"/>
</dbReference>
<dbReference type="KEGG" id="acel:acsn021_19080"/>
<evidence type="ECO:0000256" key="3">
    <source>
        <dbReference type="ARBA" id="ARBA00023163"/>
    </source>
</evidence>
<keyword evidence="1" id="KW-0805">Transcription regulation</keyword>
<gene>
    <name evidence="4" type="ORF">acsn021_19080</name>
</gene>
<accession>A0A6S6QZ47</accession>
<dbReference type="Pfam" id="PF12833">
    <property type="entry name" value="HTH_18"/>
    <property type="match status" value="1"/>
</dbReference>
<evidence type="ECO:0000256" key="1">
    <source>
        <dbReference type="ARBA" id="ARBA00023015"/>
    </source>
</evidence>
<dbReference type="PRINTS" id="PR00032">
    <property type="entry name" value="HTHARAC"/>
</dbReference>
<name>A0A6S6QZ47_9FIRM</name>
<dbReference type="Gene3D" id="2.60.120.280">
    <property type="entry name" value="Regulatory protein AraC"/>
    <property type="match status" value="1"/>
</dbReference>
<dbReference type="AlphaFoldDB" id="A0A6S6QZ47"/>
<dbReference type="PROSITE" id="PS00041">
    <property type="entry name" value="HTH_ARAC_FAMILY_1"/>
    <property type="match status" value="1"/>
</dbReference>
<evidence type="ECO:0000313" key="5">
    <source>
        <dbReference type="Proteomes" id="UP000515561"/>
    </source>
</evidence>
<dbReference type="InterPro" id="IPR009057">
    <property type="entry name" value="Homeodomain-like_sf"/>
</dbReference>
<protein>
    <submittedName>
        <fullName evidence="4">Transcriptional regulator</fullName>
    </submittedName>
</protein>
<dbReference type="PROSITE" id="PS01124">
    <property type="entry name" value="HTH_ARAC_FAMILY_2"/>
    <property type="match status" value="1"/>
</dbReference>
<dbReference type="InterPro" id="IPR018062">
    <property type="entry name" value="HTH_AraC-typ_CS"/>
</dbReference>
<dbReference type="SUPFAM" id="SSF46689">
    <property type="entry name" value="Homeodomain-like"/>
    <property type="match status" value="2"/>
</dbReference>
<reference evidence="4 5" key="1">
    <citation type="journal article" date="2016" name="Int. J. Syst. Evol. Microbiol.">
        <title>Descriptions of Anaerotaenia torta gen. nov., sp. nov. and Anaerocolumna cellulosilytica gen. nov., sp. nov. isolated from a methanogenic reactor of cattle waste.</title>
        <authorList>
            <person name="Uek A."/>
            <person name="Ohtaki Y."/>
            <person name="Kaku N."/>
            <person name="Ueki K."/>
        </authorList>
    </citation>
    <scope>NUCLEOTIDE SEQUENCE [LARGE SCALE GENOMIC DNA]</scope>
    <source>
        <strain evidence="4 5">SN021</strain>
    </source>
</reference>
<organism evidence="4 5">
    <name type="scientific">Anaerocolumna cellulosilytica</name>
    <dbReference type="NCBI Taxonomy" id="433286"/>
    <lineage>
        <taxon>Bacteria</taxon>
        <taxon>Bacillati</taxon>
        <taxon>Bacillota</taxon>
        <taxon>Clostridia</taxon>
        <taxon>Lachnospirales</taxon>
        <taxon>Lachnospiraceae</taxon>
        <taxon>Anaerocolumna</taxon>
    </lineage>
</organism>
<dbReference type="SMART" id="SM00342">
    <property type="entry name" value="HTH_ARAC"/>
    <property type="match status" value="1"/>
</dbReference>
<dbReference type="GO" id="GO:0043565">
    <property type="term" value="F:sequence-specific DNA binding"/>
    <property type="evidence" value="ECO:0007669"/>
    <property type="project" value="InterPro"/>
</dbReference>